<feature type="region of interest" description="Disordered" evidence="1">
    <location>
        <begin position="39"/>
        <end position="68"/>
    </location>
</feature>
<accession>A0ABV6ZYU2</accession>
<evidence type="ECO:0000313" key="3">
    <source>
        <dbReference type="Proteomes" id="UP001595379"/>
    </source>
</evidence>
<reference evidence="3" key="1">
    <citation type="journal article" date="2019" name="Int. J. Syst. Evol. Microbiol.">
        <title>The Global Catalogue of Microorganisms (GCM) 10K type strain sequencing project: providing services to taxonomists for standard genome sequencing and annotation.</title>
        <authorList>
            <consortium name="The Broad Institute Genomics Platform"/>
            <consortium name="The Broad Institute Genome Sequencing Center for Infectious Disease"/>
            <person name="Wu L."/>
            <person name="Ma J."/>
        </authorList>
    </citation>
    <scope>NUCLEOTIDE SEQUENCE [LARGE SCALE GENOMIC DNA]</scope>
    <source>
        <strain evidence="3">KCTC 52487</strain>
    </source>
</reference>
<feature type="compositionally biased region" description="Basic and acidic residues" evidence="1">
    <location>
        <begin position="59"/>
        <end position="68"/>
    </location>
</feature>
<dbReference type="PROSITE" id="PS51257">
    <property type="entry name" value="PROKAR_LIPOPROTEIN"/>
    <property type="match status" value="1"/>
</dbReference>
<organism evidence="2 3">
    <name type="scientific">Hyphobacterium vulgare</name>
    <dbReference type="NCBI Taxonomy" id="1736751"/>
    <lineage>
        <taxon>Bacteria</taxon>
        <taxon>Pseudomonadati</taxon>
        <taxon>Pseudomonadota</taxon>
        <taxon>Alphaproteobacteria</taxon>
        <taxon>Maricaulales</taxon>
        <taxon>Maricaulaceae</taxon>
        <taxon>Hyphobacterium</taxon>
    </lineage>
</organism>
<dbReference type="EMBL" id="JBHRSV010000019">
    <property type="protein sequence ID" value="MFC2926597.1"/>
    <property type="molecule type" value="Genomic_DNA"/>
</dbReference>
<proteinExistence type="predicted"/>
<evidence type="ECO:0000313" key="2">
    <source>
        <dbReference type="EMBL" id="MFC2926597.1"/>
    </source>
</evidence>
<protein>
    <recommendedName>
        <fullName evidence="4">Lipoprotein</fullName>
    </recommendedName>
</protein>
<sequence length="68" mass="7572">MKRLLLLALPFALTACSTLDFEPAEPGEARRMSRDECRMANSHDPAGPGDWVCEDEEGRGERRIADPN</sequence>
<evidence type="ECO:0008006" key="4">
    <source>
        <dbReference type="Google" id="ProtNLM"/>
    </source>
</evidence>
<name>A0ABV6ZYU2_9PROT</name>
<comment type="caution">
    <text evidence="2">The sequence shown here is derived from an EMBL/GenBank/DDBJ whole genome shotgun (WGS) entry which is preliminary data.</text>
</comment>
<keyword evidence="3" id="KW-1185">Reference proteome</keyword>
<dbReference type="RefSeq" id="WP_343164380.1">
    <property type="nucleotide sequence ID" value="NZ_JBHRSV010000019.1"/>
</dbReference>
<evidence type="ECO:0000256" key="1">
    <source>
        <dbReference type="SAM" id="MobiDB-lite"/>
    </source>
</evidence>
<gene>
    <name evidence="2" type="ORF">ACFOOR_10810</name>
</gene>
<dbReference type="Proteomes" id="UP001595379">
    <property type="component" value="Unassembled WGS sequence"/>
</dbReference>